<gene>
    <name evidence="1" type="ORF">NLG97_g4585</name>
</gene>
<proteinExistence type="predicted"/>
<sequence length="523" mass="59791">MASTEKKCLLTQLPKELLDAIVSHLTNREIKSLRAAGRSIERLVALQITRVFLSANSRNINVFRAVADHETLRHGVTEIVWDDAQLQAIKYAAHDGDDVPEPLKNCPSWFREGHESSLWCFPSPKGAEEAAERVTQLLNDWRYYKALLQDQQTILDTDADVDALKYGLVRFPSLKRITLTPTAHRLIFAKPFYYTPMIRDFPEMFGYPLPNCWPNVLGVTSSEEVYPWHGNEHQRQYTCDYTIEDYRNIWRGFRRILRTLAENDHHITEFVVESFHHHTGINCNIFSEPSQECDDFAALLASPGFRHLSLALCTGLTEYDEWPCFRSGLLRKALAGAQELEHMYLSCTLEIGENGRTGFLDIEEREGNESFFTPPLDSIFPVESWSKLQYFGINQLLVPRLELVDFLATLPASVRAVRLSHLAFEGGESSYRSLLQAMRANLDWRSRAASKRPNVQITVKKRGWMKGRRYLSVDAAADRFLYSDSEAADSLNPFNDPDFPNDPVEGLGVVERDDLDPLIEIPF</sequence>
<evidence type="ECO:0000313" key="1">
    <source>
        <dbReference type="EMBL" id="KAJ3493679.1"/>
    </source>
</evidence>
<comment type="caution">
    <text evidence="1">The sequence shown here is derived from an EMBL/GenBank/DDBJ whole genome shotgun (WGS) entry which is preliminary data.</text>
</comment>
<dbReference type="Proteomes" id="UP001148737">
    <property type="component" value="Unassembled WGS sequence"/>
</dbReference>
<accession>A0ACC1QV32</accession>
<name>A0ACC1QV32_9HYPO</name>
<keyword evidence="2" id="KW-1185">Reference proteome</keyword>
<organism evidence="1 2">
    <name type="scientific">Lecanicillium saksenae</name>
    <dbReference type="NCBI Taxonomy" id="468837"/>
    <lineage>
        <taxon>Eukaryota</taxon>
        <taxon>Fungi</taxon>
        <taxon>Dikarya</taxon>
        <taxon>Ascomycota</taxon>
        <taxon>Pezizomycotina</taxon>
        <taxon>Sordariomycetes</taxon>
        <taxon>Hypocreomycetidae</taxon>
        <taxon>Hypocreales</taxon>
        <taxon>Cordycipitaceae</taxon>
        <taxon>Lecanicillium</taxon>
    </lineage>
</organism>
<reference evidence="1" key="1">
    <citation type="submission" date="2022-07" db="EMBL/GenBank/DDBJ databases">
        <title>Genome Sequence of Lecanicillium saksenae.</title>
        <authorList>
            <person name="Buettner E."/>
        </authorList>
    </citation>
    <scope>NUCLEOTIDE SEQUENCE</scope>
    <source>
        <strain evidence="1">VT-O1</strain>
    </source>
</reference>
<protein>
    <submittedName>
        <fullName evidence="1">Uncharacterized protein</fullName>
    </submittedName>
</protein>
<dbReference type="EMBL" id="JANAKD010000462">
    <property type="protein sequence ID" value="KAJ3493679.1"/>
    <property type="molecule type" value="Genomic_DNA"/>
</dbReference>
<evidence type="ECO:0000313" key="2">
    <source>
        <dbReference type="Proteomes" id="UP001148737"/>
    </source>
</evidence>